<feature type="chain" id="PRO_5042154856" description="Reverse transcriptase zinc-binding domain-containing protein" evidence="1">
    <location>
        <begin position="26"/>
        <end position="251"/>
    </location>
</feature>
<feature type="non-terminal residue" evidence="2">
    <location>
        <position position="251"/>
    </location>
</feature>
<reference evidence="2" key="1">
    <citation type="submission" date="2023-03" db="EMBL/GenBank/DDBJ databases">
        <title>Massive genome expansion in bonnet fungi (Mycena s.s.) driven by repeated elements and novel gene families across ecological guilds.</title>
        <authorList>
            <consortium name="Lawrence Berkeley National Laboratory"/>
            <person name="Harder C.B."/>
            <person name="Miyauchi S."/>
            <person name="Viragh M."/>
            <person name="Kuo A."/>
            <person name="Thoen E."/>
            <person name="Andreopoulos B."/>
            <person name="Lu D."/>
            <person name="Skrede I."/>
            <person name="Drula E."/>
            <person name="Henrissat B."/>
            <person name="Morin E."/>
            <person name="Kohler A."/>
            <person name="Barry K."/>
            <person name="LaButti K."/>
            <person name="Morin E."/>
            <person name="Salamov A."/>
            <person name="Lipzen A."/>
            <person name="Mereny Z."/>
            <person name="Hegedus B."/>
            <person name="Baldrian P."/>
            <person name="Stursova M."/>
            <person name="Weitz H."/>
            <person name="Taylor A."/>
            <person name="Grigoriev I.V."/>
            <person name="Nagy L.G."/>
            <person name="Martin F."/>
            <person name="Kauserud H."/>
        </authorList>
    </citation>
    <scope>NUCLEOTIDE SEQUENCE</scope>
    <source>
        <strain evidence="2">CBHHK002</strain>
    </source>
</reference>
<keyword evidence="3" id="KW-1185">Reference proteome</keyword>
<dbReference type="Proteomes" id="UP001218218">
    <property type="component" value="Unassembled WGS sequence"/>
</dbReference>
<evidence type="ECO:0000256" key="1">
    <source>
        <dbReference type="SAM" id="SignalP"/>
    </source>
</evidence>
<gene>
    <name evidence="2" type="ORF">DFH08DRAFT_1025908</name>
</gene>
<evidence type="ECO:0000313" key="3">
    <source>
        <dbReference type="Proteomes" id="UP001218218"/>
    </source>
</evidence>
<sequence length="251" mass="29151">MQSGDLPWPSFNVALLCGLLYTIQNLPLDTSITVHSNSPFLGKVLVTDRKTYENNPLDPNFHLVRCLIARLQERTGRTNFKVVDENPAKCLLTSEPIRTELDTDLDLTFMNPGIPLKTGSQHLFTKLISSMNNTSVRRNTMINLERICCSIVEEFPFQPSDKAIWTSIRSTNIHRLTRNFLWKCIHNIYYVGPFWEHIPSLETFGLCETCRVTESMEHILLECDNSGQHQIWTLTEKLWRLRFPSWPKLNW</sequence>
<accession>A0AAD6ZLC3</accession>
<comment type="caution">
    <text evidence="2">The sequence shown here is derived from an EMBL/GenBank/DDBJ whole genome shotgun (WGS) entry which is preliminary data.</text>
</comment>
<keyword evidence="1" id="KW-0732">Signal</keyword>
<evidence type="ECO:0000313" key="2">
    <source>
        <dbReference type="EMBL" id="KAJ7327873.1"/>
    </source>
</evidence>
<dbReference type="EMBL" id="JARIHO010000040">
    <property type="protein sequence ID" value="KAJ7327873.1"/>
    <property type="molecule type" value="Genomic_DNA"/>
</dbReference>
<evidence type="ECO:0008006" key="4">
    <source>
        <dbReference type="Google" id="ProtNLM"/>
    </source>
</evidence>
<feature type="signal peptide" evidence="1">
    <location>
        <begin position="1"/>
        <end position="25"/>
    </location>
</feature>
<name>A0AAD6ZLC3_9AGAR</name>
<protein>
    <recommendedName>
        <fullName evidence="4">Reverse transcriptase zinc-binding domain-containing protein</fullName>
    </recommendedName>
</protein>
<proteinExistence type="predicted"/>
<organism evidence="2 3">
    <name type="scientific">Mycena albidolilacea</name>
    <dbReference type="NCBI Taxonomy" id="1033008"/>
    <lineage>
        <taxon>Eukaryota</taxon>
        <taxon>Fungi</taxon>
        <taxon>Dikarya</taxon>
        <taxon>Basidiomycota</taxon>
        <taxon>Agaricomycotina</taxon>
        <taxon>Agaricomycetes</taxon>
        <taxon>Agaricomycetidae</taxon>
        <taxon>Agaricales</taxon>
        <taxon>Marasmiineae</taxon>
        <taxon>Mycenaceae</taxon>
        <taxon>Mycena</taxon>
    </lineage>
</organism>
<dbReference type="AlphaFoldDB" id="A0AAD6ZLC3"/>